<dbReference type="SUPFAM" id="SSF52058">
    <property type="entry name" value="L domain-like"/>
    <property type="match status" value="1"/>
</dbReference>
<keyword evidence="1" id="KW-0433">Leucine-rich repeat</keyword>
<accession>A0AAD5T1U3</accession>
<feature type="domain" description="Disease resistance R13L4/SHOC-2-like LRR" evidence="3">
    <location>
        <begin position="118"/>
        <end position="212"/>
    </location>
</feature>
<dbReference type="InterPro" id="IPR032675">
    <property type="entry name" value="LRR_dom_sf"/>
</dbReference>
<keyword evidence="2" id="KW-0677">Repeat</keyword>
<evidence type="ECO:0000256" key="2">
    <source>
        <dbReference type="ARBA" id="ARBA00022737"/>
    </source>
</evidence>
<proteinExistence type="predicted"/>
<dbReference type="Gene3D" id="3.80.10.10">
    <property type="entry name" value="Ribonuclease Inhibitor"/>
    <property type="match status" value="1"/>
</dbReference>
<name>A0AAD5T1U3_9FUNG</name>
<evidence type="ECO:0000313" key="5">
    <source>
        <dbReference type="Proteomes" id="UP001211907"/>
    </source>
</evidence>
<dbReference type="AlphaFoldDB" id="A0AAD5T1U3"/>
<evidence type="ECO:0000313" key="4">
    <source>
        <dbReference type="EMBL" id="KAJ3123291.1"/>
    </source>
</evidence>
<dbReference type="InterPro" id="IPR052592">
    <property type="entry name" value="LRR-RLK"/>
</dbReference>
<dbReference type="InterPro" id="IPR036047">
    <property type="entry name" value="F-box-like_dom_sf"/>
</dbReference>
<dbReference type="SUPFAM" id="SSF81383">
    <property type="entry name" value="F-box domain"/>
    <property type="match status" value="1"/>
</dbReference>
<comment type="caution">
    <text evidence="4">The sequence shown here is derived from an EMBL/GenBank/DDBJ whole genome shotgun (WGS) entry which is preliminary data.</text>
</comment>
<sequence length="244" mass="27690">MFIILTWLRPKTAFRLKRVSKYWAEIISIPHFAIVILNRIVGTHTDYFASNTEFDELFFRFPPSYRSICAQKIIKVLKAAGWSALSWCDLTLSNMRLPPEIGLFHYFNGLHIINRGLVGSIPGEIGLLVNLQCLDLARNQLDGALPVELGLLVELRDIVLYGNLLTGLIPREIGNLTRLVNLFLCNNQLSGEIPCELGKLTQMRRLRLDNNRLSGNVPIELHFGMTMLEYADLRENAGLIKNTI</sequence>
<gene>
    <name evidence="4" type="ORF">HK100_011654</name>
</gene>
<dbReference type="PANTHER" id="PTHR48054:SF82">
    <property type="entry name" value="LRR RECEPTOR-LIKE SERINE_THREONINE-PROTEIN KINASE FLS2"/>
    <property type="match status" value="1"/>
</dbReference>
<protein>
    <recommendedName>
        <fullName evidence="3">Disease resistance R13L4/SHOC-2-like LRR domain-containing protein</fullName>
    </recommendedName>
</protein>
<dbReference type="FunFam" id="3.80.10.10:FF:000041">
    <property type="entry name" value="LRR receptor-like serine/threonine-protein kinase ERECTA"/>
    <property type="match status" value="1"/>
</dbReference>
<dbReference type="EMBL" id="JADGJH010000747">
    <property type="protein sequence ID" value="KAJ3123291.1"/>
    <property type="molecule type" value="Genomic_DNA"/>
</dbReference>
<evidence type="ECO:0000256" key="1">
    <source>
        <dbReference type="ARBA" id="ARBA00022614"/>
    </source>
</evidence>
<organism evidence="4 5">
    <name type="scientific">Physocladia obscura</name>
    <dbReference type="NCBI Taxonomy" id="109957"/>
    <lineage>
        <taxon>Eukaryota</taxon>
        <taxon>Fungi</taxon>
        <taxon>Fungi incertae sedis</taxon>
        <taxon>Chytridiomycota</taxon>
        <taxon>Chytridiomycota incertae sedis</taxon>
        <taxon>Chytridiomycetes</taxon>
        <taxon>Chytridiales</taxon>
        <taxon>Chytriomycetaceae</taxon>
        <taxon>Physocladia</taxon>
    </lineage>
</organism>
<evidence type="ECO:0000259" key="3">
    <source>
        <dbReference type="Pfam" id="PF23598"/>
    </source>
</evidence>
<dbReference type="Proteomes" id="UP001211907">
    <property type="component" value="Unassembled WGS sequence"/>
</dbReference>
<keyword evidence="5" id="KW-1185">Reference proteome</keyword>
<dbReference type="InterPro" id="IPR055414">
    <property type="entry name" value="LRR_R13L4/SHOC2-like"/>
</dbReference>
<dbReference type="Pfam" id="PF23598">
    <property type="entry name" value="LRR_14"/>
    <property type="match status" value="1"/>
</dbReference>
<reference evidence="4" key="1">
    <citation type="submission" date="2020-05" db="EMBL/GenBank/DDBJ databases">
        <title>Phylogenomic resolution of chytrid fungi.</title>
        <authorList>
            <person name="Stajich J.E."/>
            <person name="Amses K."/>
            <person name="Simmons R."/>
            <person name="Seto K."/>
            <person name="Myers J."/>
            <person name="Bonds A."/>
            <person name="Quandt C.A."/>
            <person name="Barry K."/>
            <person name="Liu P."/>
            <person name="Grigoriev I."/>
            <person name="Longcore J.E."/>
            <person name="James T.Y."/>
        </authorList>
    </citation>
    <scope>NUCLEOTIDE SEQUENCE</scope>
    <source>
        <strain evidence="4">JEL0513</strain>
    </source>
</reference>
<dbReference type="PANTHER" id="PTHR48054">
    <property type="entry name" value="RECEPTOR KINASE-LIKE PROTEIN XA21"/>
    <property type="match status" value="1"/>
</dbReference>